<keyword evidence="3" id="KW-1185">Reference proteome</keyword>
<evidence type="ECO:0000313" key="2">
    <source>
        <dbReference type="EMBL" id="CAD6998072.1"/>
    </source>
</evidence>
<sequence length="181" mass="20652">MHRRGIDFAAIEATAEAYEAIDTFAVQRRSLGSSDTLDGANRDYYMVDNYDEIEVLSGDEIDVGIFDLPDLFCHSSNNEISINSRKIYLIASSAVLLNLRITHMIFVLFVFVWFSLIISLKEKRQIVDIRFCAFIPQCAAISVKTNSKKLKQRTYMNHIRSLVKAMRIVKEFSVTKSIGEL</sequence>
<evidence type="ECO:0000313" key="3">
    <source>
        <dbReference type="Proteomes" id="UP000606786"/>
    </source>
</evidence>
<evidence type="ECO:0000256" key="1">
    <source>
        <dbReference type="SAM" id="Phobius"/>
    </source>
</evidence>
<keyword evidence="1" id="KW-0472">Membrane</keyword>
<proteinExistence type="predicted"/>
<dbReference type="OrthoDB" id="5795596at2759"/>
<comment type="caution">
    <text evidence="2">The sequence shown here is derived from an EMBL/GenBank/DDBJ whole genome shotgun (WGS) entry which is preliminary data.</text>
</comment>
<keyword evidence="1" id="KW-0812">Transmembrane</keyword>
<dbReference type="Proteomes" id="UP000606786">
    <property type="component" value="Unassembled WGS sequence"/>
</dbReference>
<gene>
    <name evidence="2" type="ORF">CCAP1982_LOCUS6686</name>
</gene>
<keyword evidence="1" id="KW-1133">Transmembrane helix</keyword>
<organism evidence="2 3">
    <name type="scientific">Ceratitis capitata</name>
    <name type="common">Mediterranean fruit fly</name>
    <name type="synonym">Tephritis capitata</name>
    <dbReference type="NCBI Taxonomy" id="7213"/>
    <lineage>
        <taxon>Eukaryota</taxon>
        <taxon>Metazoa</taxon>
        <taxon>Ecdysozoa</taxon>
        <taxon>Arthropoda</taxon>
        <taxon>Hexapoda</taxon>
        <taxon>Insecta</taxon>
        <taxon>Pterygota</taxon>
        <taxon>Neoptera</taxon>
        <taxon>Endopterygota</taxon>
        <taxon>Diptera</taxon>
        <taxon>Brachycera</taxon>
        <taxon>Muscomorpha</taxon>
        <taxon>Tephritoidea</taxon>
        <taxon>Tephritidae</taxon>
        <taxon>Ceratitis</taxon>
        <taxon>Ceratitis</taxon>
    </lineage>
</organism>
<reference evidence="2" key="1">
    <citation type="submission" date="2020-11" db="EMBL/GenBank/DDBJ databases">
        <authorList>
            <person name="Whitehead M."/>
        </authorList>
    </citation>
    <scope>NUCLEOTIDE SEQUENCE</scope>
    <source>
        <strain evidence="2">EGII</strain>
    </source>
</reference>
<feature type="transmembrane region" description="Helical" evidence="1">
    <location>
        <begin position="101"/>
        <end position="120"/>
    </location>
</feature>
<name>A0A811UFT2_CERCA</name>
<dbReference type="AlphaFoldDB" id="A0A811UFT2"/>
<protein>
    <submittedName>
        <fullName evidence="2">(Mediterranean fruit fly) hypothetical protein</fullName>
    </submittedName>
</protein>
<accession>A0A811UFT2</accession>
<dbReference type="EMBL" id="CAJHJT010000012">
    <property type="protein sequence ID" value="CAD6998072.1"/>
    <property type="molecule type" value="Genomic_DNA"/>
</dbReference>